<organism evidence="1 2">
    <name type="scientific">Phreatobacter oligotrophus</name>
    <dbReference type="NCBI Taxonomy" id="1122261"/>
    <lineage>
        <taxon>Bacteria</taxon>
        <taxon>Pseudomonadati</taxon>
        <taxon>Pseudomonadota</taxon>
        <taxon>Alphaproteobacteria</taxon>
        <taxon>Hyphomicrobiales</taxon>
        <taxon>Phreatobacteraceae</taxon>
        <taxon>Phreatobacter</taxon>
    </lineage>
</organism>
<accession>A0A2T4YWF5</accession>
<reference evidence="1 2" key="1">
    <citation type="submission" date="2018-04" db="EMBL/GenBank/DDBJ databases">
        <title>Genomic Encyclopedia of Archaeal and Bacterial Type Strains, Phase II (KMG-II): from individual species to whole genera.</title>
        <authorList>
            <person name="Goeker M."/>
        </authorList>
    </citation>
    <scope>NUCLEOTIDE SEQUENCE [LARGE SCALE GENOMIC DNA]</scope>
    <source>
        <strain evidence="1 2">DSM 25521</strain>
    </source>
</reference>
<gene>
    <name evidence="1" type="ORF">C8P69_1258</name>
</gene>
<dbReference type="Proteomes" id="UP000241808">
    <property type="component" value="Unassembled WGS sequence"/>
</dbReference>
<name>A0A2T4YWF5_9HYPH</name>
<comment type="caution">
    <text evidence="1">The sequence shown here is derived from an EMBL/GenBank/DDBJ whole genome shotgun (WGS) entry which is preliminary data.</text>
</comment>
<proteinExistence type="predicted"/>
<keyword evidence="2" id="KW-1185">Reference proteome</keyword>
<evidence type="ECO:0000313" key="2">
    <source>
        <dbReference type="Proteomes" id="UP000241808"/>
    </source>
</evidence>
<sequence>MLGGIIRTAIGGAAGRLVRSVAGMAIEKPADTLGAKPTLQAVNAAIENDAAAAAAKVQATEACAGEMVRVWEIEDKEATDAQAAEIEQGFGS</sequence>
<dbReference type="AlphaFoldDB" id="A0A2T4YWF5"/>
<dbReference type="EMBL" id="PZZL01000025">
    <property type="protein sequence ID" value="PTM48445.1"/>
    <property type="molecule type" value="Genomic_DNA"/>
</dbReference>
<evidence type="ECO:0000313" key="1">
    <source>
        <dbReference type="EMBL" id="PTM48445.1"/>
    </source>
</evidence>
<protein>
    <submittedName>
        <fullName evidence="1">Uncharacterized protein</fullName>
    </submittedName>
</protein>